<dbReference type="Proteomes" id="UP001732700">
    <property type="component" value="Chromosome 4C"/>
</dbReference>
<protein>
    <submittedName>
        <fullName evidence="1">Uncharacterized protein</fullName>
    </submittedName>
</protein>
<evidence type="ECO:0000313" key="1">
    <source>
        <dbReference type="EnsemblPlants" id="AVESA.00010b.r2.4CG1268410.1.CDS"/>
    </source>
</evidence>
<name>A0ACD5WP53_AVESA</name>
<organism evidence="1 2">
    <name type="scientific">Avena sativa</name>
    <name type="common">Oat</name>
    <dbReference type="NCBI Taxonomy" id="4498"/>
    <lineage>
        <taxon>Eukaryota</taxon>
        <taxon>Viridiplantae</taxon>
        <taxon>Streptophyta</taxon>
        <taxon>Embryophyta</taxon>
        <taxon>Tracheophyta</taxon>
        <taxon>Spermatophyta</taxon>
        <taxon>Magnoliopsida</taxon>
        <taxon>Liliopsida</taxon>
        <taxon>Poales</taxon>
        <taxon>Poaceae</taxon>
        <taxon>BOP clade</taxon>
        <taxon>Pooideae</taxon>
        <taxon>Poodae</taxon>
        <taxon>Poeae</taxon>
        <taxon>Poeae Chloroplast Group 1 (Aveneae type)</taxon>
        <taxon>Aveninae</taxon>
        <taxon>Avena</taxon>
    </lineage>
</organism>
<sequence length="757" mass="83719">MTAASALAAAVLSAATPPAAASAVSSVLAYLARHVATDHPRAFFADAFPSILYRLFVSSPSSPSFIDLAAADPDPALGNLLLNLLAPSGPLLAAAAAADRLALIRFVFPSERLPYWLRVALADPSPDSALLPSPLLAARVGSDLHLSVFEYYLFWFAYYPVSSADPSATTTPTPTHKSRSRIESWVSTLAPTGAGTRKPGQKPDPCLYLKLLHAYLSEFVPTSTSTPSRRPTGTLLQRTASEEATDSADPFARAEFFLHTLVQFWLVGDDFSPLPVQTYRAFGLKLPSRARAELNEQPPSPGLGDTVKLLIMYLNRCADDGPQANARTVFEGIMPARNLVVSSDSQVGFWNPLIQRPMYRFVLRAFLFCPIGAVIKNATQVFSVWLAYMEPWKVTQDQLDEYDVSLVNRTDTPPQAGVGKEKLMYTPAWKNYVLSNYLFYSSMVVHFLGFAHKFIHSDVSSVLLMILKVLEVLSSSTELVDLLYKVDNAYHCRPSCSSESEDILKFVPSIREQLKDWEEGLTETDADGSFLHENRNSDLRLFNCGEDGAYHLLQLLLIRADLEIQRLPGDSSQALQSLDLIKSRMKKIFQGRIEGTHRDTSPKGLQQEQQGRGEIFTPKHPVLGRSKFSEVKYRGDWMKRPISETEVAWLARILIRLSDRLNDALRLGCDDGDDNPANPTYIKFDRSELTTIGGPKDAARMALVAVCSLLVLVGQALLKFMRAHRVKINLRVFASKKLLAGLVLLYAMVAGTRKAFS</sequence>
<reference evidence="1" key="1">
    <citation type="submission" date="2021-05" db="EMBL/GenBank/DDBJ databases">
        <authorList>
            <person name="Scholz U."/>
            <person name="Mascher M."/>
            <person name="Fiebig A."/>
        </authorList>
    </citation>
    <scope>NUCLEOTIDE SEQUENCE [LARGE SCALE GENOMIC DNA]</scope>
</reference>
<dbReference type="EnsemblPlants" id="AVESA.00010b.r2.4CG1268410.1">
    <property type="protein sequence ID" value="AVESA.00010b.r2.4CG1268410.1.CDS"/>
    <property type="gene ID" value="AVESA.00010b.r2.4CG1268410"/>
</dbReference>
<proteinExistence type="predicted"/>
<keyword evidence="2" id="KW-1185">Reference proteome</keyword>
<evidence type="ECO:0000313" key="2">
    <source>
        <dbReference type="Proteomes" id="UP001732700"/>
    </source>
</evidence>
<accession>A0ACD5WP53</accession>
<reference evidence="1" key="2">
    <citation type="submission" date="2025-09" db="UniProtKB">
        <authorList>
            <consortium name="EnsemblPlants"/>
        </authorList>
    </citation>
    <scope>IDENTIFICATION</scope>
</reference>